<reference evidence="3" key="1">
    <citation type="journal article" date="2019" name="Int. J. Syst. Evol. Microbiol.">
        <title>The Global Catalogue of Microorganisms (GCM) 10K type strain sequencing project: providing services to taxonomists for standard genome sequencing and annotation.</title>
        <authorList>
            <consortium name="The Broad Institute Genomics Platform"/>
            <consortium name="The Broad Institute Genome Sequencing Center for Infectious Disease"/>
            <person name="Wu L."/>
            <person name="Ma J."/>
        </authorList>
    </citation>
    <scope>NUCLEOTIDE SEQUENCE [LARGE SCALE GENOMIC DNA]</scope>
    <source>
        <strain evidence="3">JCM 17939</strain>
    </source>
</reference>
<keyword evidence="1" id="KW-1133">Transmembrane helix</keyword>
<organism evidence="2 3">
    <name type="scientific">Actinoallomurus vinaceus</name>
    <dbReference type="NCBI Taxonomy" id="1080074"/>
    <lineage>
        <taxon>Bacteria</taxon>
        <taxon>Bacillati</taxon>
        <taxon>Actinomycetota</taxon>
        <taxon>Actinomycetes</taxon>
        <taxon>Streptosporangiales</taxon>
        <taxon>Thermomonosporaceae</taxon>
        <taxon>Actinoallomurus</taxon>
    </lineage>
</organism>
<name>A0ABP8UTD1_9ACTN</name>
<proteinExistence type="predicted"/>
<dbReference type="RefSeq" id="WP_345441521.1">
    <property type="nucleotide sequence ID" value="NZ_BAABHK010000021.1"/>
</dbReference>
<evidence type="ECO:0000256" key="1">
    <source>
        <dbReference type="SAM" id="Phobius"/>
    </source>
</evidence>
<dbReference type="EMBL" id="BAABHK010000021">
    <property type="protein sequence ID" value="GAA4638204.1"/>
    <property type="molecule type" value="Genomic_DNA"/>
</dbReference>
<evidence type="ECO:0000313" key="2">
    <source>
        <dbReference type="EMBL" id="GAA4638204.1"/>
    </source>
</evidence>
<protein>
    <submittedName>
        <fullName evidence="2">Uncharacterized protein</fullName>
    </submittedName>
</protein>
<keyword evidence="3" id="KW-1185">Reference proteome</keyword>
<evidence type="ECO:0000313" key="3">
    <source>
        <dbReference type="Proteomes" id="UP001501442"/>
    </source>
</evidence>
<feature type="transmembrane region" description="Helical" evidence="1">
    <location>
        <begin position="12"/>
        <end position="36"/>
    </location>
</feature>
<accession>A0ABP8UTD1</accession>
<keyword evidence="1" id="KW-0812">Transmembrane</keyword>
<sequence>MRSTSGLTRTERLQLAAAVLRGTIAGATHAIATWLLDHYTH</sequence>
<comment type="caution">
    <text evidence="2">The sequence shown here is derived from an EMBL/GenBank/DDBJ whole genome shotgun (WGS) entry which is preliminary data.</text>
</comment>
<keyword evidence="1" id="KW-0472">Membrane</keyword>
<dbReference type="Proteomes" id="UP001501442">
    <property type="component" value="Unassembled WGS sequence"/>
</dbReference>
<gene>
    <name evidence="2" type="ORF">GCM10023196_095010</name>
</gene>